<gene>
    <name evidence="2" type="ORF">MPLG2_1151</name>
</gene>
<dbReference type="Proteomes" id="UP000238164">
    <property type="component" value="Chromosome 1"/>
</dbReference>
<name>A0A2N9JDJ5_9ACTN</name>
<organism evidence="2 3">
    <name type="scientific">Micropruina glycogenica</name>
    <dbReference type="NCBI Taxonomy" id="75385"/>
    <lineage>
        <taxon>Bacteria</taxon>
        <taxon>Bacillati</taxon>
        <taxon>Actinomycetota</taxon>
        <taxon>Actinomycetes</taxon>
        <taxon>Propionibacteriales</taxon>
        <taxon>Nocardioidaceae</taxon>
        <taxon>Micropruina</taxon>
    </lineage>
</organism>
<dbReference type="AlphaFoldDB" id="A0A2N9JDJ5"/>
<dbReference type="RefSeq" id="WP_105185241.1">
    <property type="nucleotide sequence ID" value="NZ_BAAAGO010000018.1"/>
</dbReference>
<accession>A0A2N9JDJ5</accession>
<dbReference type="EMBL" id="LT985188">
    <property type="protein sequence ID" value="SPD86187.1"/>
    <property type="molecule type" value="Genomic_DNA"/>
</dbReference>
<evidence type="ECO:0000313" key="3">
    <source>
        <dbReference type="Proteomes" id="UP000238164"/>
    </source>
</evidence>
<evidence type="ECO:0008006" key="4">
    <source>
        <dbReference type="Google" id="ProtNLM"/>
    </source>
</evidence>
<feature type="transmembrane region" description="Helical" evidence="1">
    <location>
        <begin position="47"/>
        <end position="71"/>
    </location>
</feature>
<dbReference type="OrthoDB" id="3730904at2"/>
<keyword evidence="1" id="KW-1133">Transmembrane helix</keyword>
<proteinExistence type="predicted"/>
<dbReference type="KEGG" id="mgg:MPLG2_1151"/>
<protein>
    <recommendedName>
        <fullName evidence="4">ATP synthase protein I</fullName>
    </recommendedName>
</protein>
<reference evidence="2 3" key="1">
    <citation type="submission" date="2018-02" db="EMBL/GenBank/DDBJ databases">
        <authorList>
            <person name="Cohen D.B."/>
            <person name="Kent A.D."/>
        </authorList>
    </citation>
    <scope>NUCLEOTIDE SEQUENCE [LARGE SCALE GENOMIC DNA]</scope>
    <source>
        <strain evidence="2">1</strain>
    </source>
</reference>
<feature type="transmembrane region" description="Helical" evidence="1">
    <location>
        <begin position="20"/>
        <end position="40"/>
    </location>
</feature>
<feature type="transmembrane region" description="Helical" evidence="1">
    <location>
        <begin position="113"/>
        <end position="134"/>
    </location>
</feature>
<keyword evidence="3" id="KW-1185">Reference proteome</keyword>
<evidence type="ECO:0000313" key="2">
    <source>
        <dbReference type="EMBL" id="SPD86187.1"/>
    </source>
</evidence>
<keyword evidence="1" id="KW-0812">Transmembrane</keyword>
<sequence length="150" mass="15676">MPRERRLPSANTLRARQLLAGGALGGHAAAIIVVAVFFIARGPGSALSAALAALAVLAFFGLGQAVMVWVADADPQVVLLAGLGSYVFRVGLPALALILLARDPSRLAAMDRVAIAVSAIVVVLGWLAAEIWTFSRLRIPVFDPPQDDAR</sequence>
<evidence type="ECO:0000256" key="1">
    <source>
        <dbReference type="SAM" id="Phobius"/>
    </source>
</evidence>
<keyword evidence="1" id="KW-0472">Membrane</keyword>
<feature type="transmembrane region" description="Helical" evidence="1">
    <location>
        <begin position="77"/>
        <end position="101"/>
    </location>
</feature>